<evidence type="ECO:0000256" key="2">
    <source>
        <dbReference type="SAM" id="Phobius"/>
    </source>
</evidence>
<dbReference type="RefSeq" id="WP_204011817.1">
    <property type="nucleotide sequence ID" value="NZ_BOPG01000106.1"/>
</dbReference>
<evidence type="ECO:0000256" key="1">
    <source>
        <dbReference type="SAM" id="MobiDB-lite"/>
    </source>
</evidence>
<proteinExistence type="predicted"/>
<reference evidence="3" key="1">
    <citation type="submission" date="2021-01" db="EMBL/GenBank/DDBJ databases">
        <title>Whole genome shotgun sequence of Virgisporangium aurantiacum NBRC 16421.</title>
        <authorList>
            <person name="Komaki H."/>
            <person name="Tamura T."/>
        </authorList>
    </citation>
    <scope>NUCLEOTIDE SEQUENCE</scope>
    <source>
        <strain evidence="3">NBRC 16421</strain>
    </source>
</reference>
<accession>A0A8J3ZJD4</accession>
<organism evidence="3 4">
    <name type="scientific">Virgisporangium aurantiacum</name>
    <dbReference type="NCBI Taxonomy" id="175570"/>
    <lineage>
        <taxon>Bacteria</taxon>
        <taxon>Bacillati</taxon>
        <taxon>Actinomycetota</taxon>
        <taxon>Actinomycetes</taxon>
        <taxon>Micromonosporales</taxon>
        <taxon>Micromonosporaceae</taxon>
        <taxon>Virgisporangium</taxon>
    </lineage>
</organism>
<feature type="region of interest" description="Disordered" evidence="1">
    <location>
        <begin position="62"/>
        <end position="91"/>
    </location>
</feature>
<gene>
    <name evidence="3" type="ORF">Vau01_115430</name>
</gene>
<comment type="caution">
    <text evidence="3">The sequence shown here is derived from an EMBL/GenBank/DDBJ whole genome shotgun (WGS) entry which is preliminary data.</text>
</comment>
<dbReference type="AlphaFoldDB" id="A0A8J3ZJD4"/>
<keyword evidence="2" id="KW-0812">Transmembrane</keyword>
<sequence>MNWKVGDTLRVRLDDGPRDLRIVALLPDTFAGPLILLSLVLAPVDGDRRYIVRLAAGADVPTVSAASPAELSPPTRGSAGPPTNNNGATST</sequence>
<dbReference type="EMBL" id="BOPG01000106">
    <property type="protein sequence ID" value="GIJ64027.1"/>
    <property type="molecule type" value="Genomic_DNA"/>
</dbReference>
<keyword evidence="4" id="KW-1185">Reference proteome</keyword>
<feature type="transmembrane region" description="Helical" evidence="2">
    <location>
        <begin position="20"/>
        <end position="44"/>
    </location>
</feature>
<name>A0A8J3ZJD4_9ACTN</name>
<keyword evidence="2" id="KW-0472">Membrane</keyword>
<protein>
    <submittedName>
        <fullName evidence="3">Uncharacterized protein</fullName>
    </submittedName>
</protein>
<evidence type="ECO:0000313" key="3">
    <source>
        <dbReference type="EMBL" id="GIJ64027.1"/>
    </source>
</evidence>
<feature type="compositionally biased region" description="Polar residues" evidence="1">
    <location>
        <begin position="81"/>
        <end position="91"/>
    </location>
</feature>
<evidence type="ECO:0000313" key="4">
    <source>
        <dbReference type="Proteomes" id="UP000612585"/>
    </source>
</evidence>
<keyword evidence="2" id="KW-1133">Transmembrane helix</keyword>
<dbReference type="Proteomes" id="UP000612585">
    <property type="component" value="Unassembled WGS sequence"/>
</dbReference>